<comment type="caution">
    <text evidence="2">The sequence shown here is derived from an EMBL/GenBank/DDBJ whole genome shotgun (WGS) entry which is preliminary data.</text>
</comment>
<evidence type="ECO:0000256" key="1">
    <source>
        <dbReference type="SAM" id="MobiDB-lite"/>
    </source>
</evidence>
<feature type="region of interest" description="Disordered" evidence="1">
    <location>
        <begin position="1"/>
        <end position="73"/>
    </location>
</feature>
<protein>
    <submittedName>
        <fullName evidence="2">Uncharacterized protein</fullName>
    </submittedName>
</protein>
<proteinExistence type="predicted"/>
<keyword evidence="3" id="KW-1185">Reference proteome</keyword>
<organism evidence="2 3">
    <name type="scientific">Spirosoma sordidisoli</name>
    <dbReference type="NCBI Taxonomy" id="2502893"/>
    <lineage>
        <taxon>Bacteria</taxon>
        <taxon>Pseudomonadati</taxon>
        <taxon>Bacteroidota</taxon>
        <taxon>Cytophagia</taxon>
        <taxon>Cytophagales</taxon>
        <taxon>Cytophagaceae</taxon>
        <taxon>Spirosoma</taxon>
    </lineage>
</organism>
<accession>A0A4Q2UCR0</accession>
<evidence type="ECO:0000313" key="3">
    <source>
        <dbReference type="Proteomes" id="UP000290407"/>
    </source>
</evidence>
<reference evidence="2 3" key="1">
    <citation type="submission" date="2019-01" db="EMBL/GenBank/DDBJ databases">
        <title>Spirosoma flava sp. nov., a propanil-degrading bacterium isolated from herbicide-contaminated soil.</title>
        <authorList>
            <person name="Zhang L."/>
            <person name="Jiang J.-D."/>
        </authorList>
    </citation>
    <scope>NUCLEOTIDE SEQUENCE [LARGE SCALE GENOMIC DNA]</scope>
    <source>
        <strain evidence="2 3">TY50</strain>
    </source>
</reference>
<gene>
    <name evidence="2" type="ORF">EQG79_28645</name>
</gene>
<dbReference type="AlphaFoldDB" id="A0A4Q2UCR0"/>
<dbReference type="RefSeq" id="WP_129606349.1">
    <property type="nucleotide sequence ID" value="NZ_SBLB01000013.1"/>
</dbReference>
<feature type="compositionally biased region" description="Polar residues" evidence="1">
    <location>
        <begin position="11"/>
        <end position="20"/>
    </location>
</feature>
<sequence>MAKNKRPFSSFLENPDTNKAVQEALHAPAQLPGQESAPEKPAVIPAPEPTAEAKNTLPETSNSESGKKAKDEDGYQVITIRRSVHRLLKMASVHYGIEIREIASEALAADPRVQNMVALLEKNKL</sequence>
<evidence type="ECO:0000313" key="2">
    <source>
        <dbReference type="EMBL" id="RYC66566.1"/>
    </source>
</evidence>
<name>A0A4Q2UCR0_9BACT</name>
<dbReference type="EMBL" id="SBLB01000013">
    <property type="protein sequence ID" value="RYC66566.1"/>
    <property type="molecule type" value="Genomic_DNA"/>
</dbReference>
<dbReference type="Proteomes" id="UP000290407">
    <property type="component" value="Unassembled WGS sequence"/>
</dbReference>